<dbReference type="PANTHER" id="PTHR37957:SF1">
    <property type="entry name" value="PHYTASE-LIKE DOMAIN-CONTAINING PROTEIN"/>
    <property type="match status" value="1"/>
</dbReference>
<evidence type="ECO:0000256" key="1">
    <source>
        <dbReference type="SAM" id="SignalP"/>
    </source>
</evidence>
<organism evidence="3 4">
    <name type="scientific">Pseudochelatococcus lubricantis</name>
    <dbReference type="NCBI Taxonomy" id="1538102"/>
    <lineage>
        <taxon>Bacteria</taxon>
        <taxon>Pseudomonadati</taxon>
        <taxon>Pseudomonadota</taxon>
        <taxon>Alphaproteobacteria</taxon>
        <taxon>Hyphomicrobiales</taxon>
        <taxon>Chelatococcaceae</taxon>
        <taxon>Pseudochelatococcus</taxon>
    </lineage>
</organism>
<dbReference type="EMBL" id="JAASQI010000002">
    <property type="protein sequence ID" value="NIJ57096.1"/>
    <property type="molecule type" value="Genomic_DNA"/>
</dbReference>
<feature type="chain" id="PRO_5046835928" description="Phytase-like domain-containing protein" evidence="1">
    <location>
        <begin position="30"/>
        <end position="372"/>
    </location>
</feature>
<feature type="signal peptide" evidence="1">
    <location>
        <begin position="1"/>
        <end position="29"/>
    </location>
</feature>
<dbReference type="InterPro" id="IPR027372">
    <property type="entry name" value="Phytase-like_dom"/>
</dbReference>
<evidence type="ECO:0000313" key="3">
    <source>
        <dbReference type="EMBL" id="NIJ57096.1"/>
    </source>
</evidence>
<dbReference type="RefSeq" id="WP_343042508.1">
    <property type="nucleotide sequence ID" value="NZ_JAASQI010000002.1"/>
</dbReference>
<sequence length="372" mass="39682">MTEYRTTKRWMRAACALALACGMSGGAVAAGREPSLIGEIRLPTGLAIGGVAFGGISDLDYDPRSGLFYAISDDRAENGPARFYKLKLTYSQRGGAGVDIVETVPLRGEGGALFAPKDIDPEGISLDPRGGLLVWASEGDRQGRPAIYEASIDGYQRRTFDIPAYYLPDGERKTGVRDNLSFEGLSHSPDGATLFAALENALTQDGDKATLQAGSPSRILALDPRNAKPVAEYVYVTEPIPRAATGLPPYADSGVSAVLALDGERLLVVERSFAVGYGNTIRVFETSLKGATDVLGRTSLRDTAYTPAAKTLLFTLEEGTFGLDMDNIESISFGPEIDGRKTLVLASDNNFNPRGQVTQFIMLAFDPDAPAP</sequence>
<name>A0ABX0V1Z5_9HYPH</name>
<keyword evidence="4" id="KW-1185">Reference proteome</keyword>
<dbReference type="SUPFAM" id="SSF50969">
    <property type="entry name" value="YVTN repeat-like/Quinoprotein amine dehydrogenase"/>
    <property type="match status" value="1"/>
</dbReference>
<dbReference type="PANTHER" id="PTHR37957">
    <property type="entry name" value="BLR7070 PROTEIN"/>
    <property type="match status" value="1"/>
</dbReference>
<reference evidence="3 4" key="1">
    <citation type="submission" date="2020-03" db="EMBL/GenBank/DDBJ databases">
        <title>Genomic Encyclopedia of Type Strains, Phase IV (KMG-IV): sequencing the most valuable type-strain genomes for metagenomic binning, comparative biology and taxonomic classification.</title>
        <authorList>
            <person name="Goeker M."/>
        </authorList>
    </citation>
    <scope>NUCLEOTIDE SEQUENCE [LARGE SCALE GENOMIC DNA]</scope>
    <source>
        <strain evidence="3 4">DSM 103870</strain>
    </source>
</reference>
<feature type="domain" description="Phytase-like" evidence="2">
    <location>
        <begin position="52"/>
        <end position="351"/>
    </location>
</feature>
<dbReference type="InterPro" id="IPR011044">
    <property type="entry name" value="Quino_amine_DH_bsu"/>
</dbReference>
<protein>
    <recommendedName>
        <fullName evidence="2">Phytase-like domain-containing protein</fullName>
    </recommendedName>
</protein>
<accession>A0ABX0V1Z5</accession>
<proteinExistence type="predicted"/>
<evidence type="ECO:0000259" key="2">
    <source>
        <dbReference type="Pfam" id="PF13449"/>
    </source>
</evidence>
<dbReference type="Proteomes" id="UP001429580">
    <property type="component" value="Unassembled WGS sequence"/>
</dbReference>
<keyword evidence="1" id="KW-0732">Signal</keyword>
<evidence type="ECO:0000313" key="4">
    <source>
        <dbReference type="Proteomes" id="UP001429580"/>
    </source>
</evidence>
<dbReference type="Pfam" id="PF13449">
    <property type="entry name" value="Phytase-like"/>
    <property type="match status" value="1"/>
</dbReference>
<comment type="caution">
    <text evidence="3">The sequence shown here is derived from an EMBL/GenBank/DDBJ whole genome shotgun (WGS) entry which is preliminary data.</text>
</comment>
<gene>
    <name evidence="3" type="ORF">FHS82_000922</name>
</gene>